<dbReference type="InterPro" id="IPR005960">
    <property type="entry name" value="Phe-4-hydroxylase_mono"/>
</dbReference>
<dbReference type="CDD" id="cd00361">
    <property type="entry name" value="arom_aa_hydroxylase"/>
    <property type="match status" value="1"/>
</dbReference>
<evidence type="ECO:0000256" key="2">
    <source>
        <dbReference type="ARBA" id="ARBA00005088"/>
    </source>
</evidence>
<dbReference type="InterPro" id="IPR036329">
    <property type="entry name" value="Aro-AA_hydroxylase_C_sf"/>
</dbReference>
<comment type="caution">
    <text evidence="13">The sequence shown here is derived from an EMBL/GenBank/DDBJ whole genome shotgun (WGS) entry which is preliminary data.</text>
</comment>
<keyword evidence="7 11" id="KW-0408">Iron</keyword>
<dbReference type="PANTHER" id="PTHR11473">
    <property type="entry name" value="AROMATIC AMINO ACID HYDROXYLASE"/>
    <property type="match status" value="1"/>
</dbReference>
<dbReference type="InterPro" id="IPR036951">
    <property type="entry name" value="ArAA_hydroxylase_sf"/>
</dbReference>
<comment type="similarity">
    <text evidence="3">Belongs to the biopterin-dependent aromatic amino acid hydroxylase family.</text>
</comment>
<dbReference type="NCBIfam" id="NF008877">
    <property type="entry name" value="PRK11913.1-2"/>
    <property type="match status" value="1"/>
</dbReference>
<dbReference type="NCBIfam" id="TIGR01267">
    <property type="entry name" value="Phe4hydrox_mono"/>
    <property type="match status" value="1"/>
</dbReference>
<dbReference type="PRINTS" id="PR00372">
    <property type="entry name" value="FYWHYDRXLASE"/>
</dbReference>
<protein>
    <recommendedName>
        <fullName evidence="4">phenylalanine 4-monooxygenase</fullName>
        <ecNumber evidence="4">1.14.16.1</ecNumber>
    </recommendedName>
    <alternativeName>
        <fullName evidence="10">Phe-4-monooxygenase</fullName>
    </alternativeName>
</protein>
<keyword evidence="5 11" id="KW-0479">Metal-binding</keyword>
<keyword evidence="9" id="KW-0585">Phenylalanine catabolism</keyword>
<dbReference type="PANTHER" id="PTHR11473:SF24">
    <property type="entry name" value="PHENYLALANINE-4-HYDROXYLASE"/>
    <property type="match status" value="1"/>
</dbReference>
<dbReference type="SUPFAM" id="SSF56534">
    <property type="entry name" value="Aromatic aminoacid monoxygenases, catalytic and oligomerization domains"/>
    <property type="match status" value="1"/>
</dbReference>
<evidence type="ECO:0000256" key="4">
    <source>
        <dbReference type="ARBA" id="ARBA00011995"/>
    </source>
</evidence>
<dbReference type="RefSeq" id="WP_225696690.1">
    <property type="nucleotide sequence ID" value="NZ_JAIXNE010000001.1"/>
</dbReference>
<evidence type="ECO:0000256" key="6">
    <source>
        <dbReference type="ARBA" id="ARBA00023002"/>
    </source>
</evidence>
<evidence type="ECO:0000256" key="5">
    <source>
        <dbReference type="ARBA" id="ARBA00022723"/>
    </source>
</evidence>
<dbReference type="InterPro" id="IPR001273">
    <property type="entry name" value="ArAA_hydroxylase"/>
</dbReference>
<name>A0A9X1HK65_9BACT</name>
<evidence type="ECO:0000256" key="8">
    <source>
        <dbReference type="ARBA" id="ARBA00023033"/>
    </source>
</evidence>
<evidence type="ECO:0000313" key="14">
    <source>
        <dbReference type="Proteomes" id="UP001139409"/>
    </source>
</evidence>
<evidence type="ECO:0000259" key="12">
    <source>
        <dbReference type="PROSITE" id="PS51410"/>
    </source>
</evidence>
<dbReference type="AlphaFoldDB" id="A0A9X1HK65"/>
<accession>A0A9X1HK65</accession>
<evidence type="ECO:0000256" key="11">
    <source>
        <dbReference type="PIRSR" id="PIRSR601273-2"/>
    </source>
</evidence>
<dbReference type="EMBL" id="JAIXNE010000001">
    <property type="protein sequence ID" value="MCA6073575.1"/>
    <property type="molecule type" value="Genomic_DNA"/>
</dbReference>
<evidence type="ECO:0000256" key="3">
    <source>
        <dbReference type="ARBA" id="ARBA00009712"/>
    </source>
</evidence>
<dbReference type="InterPro" id="IPR019774">
    <property type="entry name" value="Aromatic-AA_hydroxylase_C"/>
</dbReference>
<reference evidence="13" key="1">
    <citation type="submission" date="2021-09" db="EMBL/GenBank/DDBJ databases">
        <title>Fulvivirga sp. isolated from coastal sediment.</title>
        <authorList>
            <person name="Yu H."/>
        </authorList>
    </citation>
    <scope>NUCLEOTIDE SEQUENCE</scope>
    <source>
        <strain evidence="13">1062</strain>
    </source>
</reference>
<dbReference type="GO" id="GO:0006559">
    <property type="term" value="P:L-phenylalanine catabolic process"/>
    <property type="evidence" value="ECO:0007669"/>
    <property type="project" value="UniProtKB-KW"/>
</dbReference>
<evidence type="ECO:0000313" key="13">
    <source>
        <dbReference type="EMBL" id="MCA6073575.1"/>
    </source>
</evidence>
<evidence type="ECO:0000256" key="10">
    <source>
        <dbReference type="ARBA" id="ARBA00029922"/>
    </source>
</evidence>
<keyword evidence="6 13" id="KW-0560">Oxidoreductase</keyword>
<feature type="binding site" evidence="11">
    <location>
        <position position="166"/>
    </location>
    <ligand>
        <name>Fe cation</name>
        <dbReference type="ChEBI" id="CHEBI:24875"/>
    </ligand>
</feature>
<organism evidence="13 14">
    <name type="scientific">Fulvivirga sedimenti</name>
    <dbReference type="NCBI Taxonomy" id="2879465"/>
    <lineage>
        <taxon>Bacteria</taxon>
        <taxon>Pseudomonadati</taxon>
        <taxon>Bacteroidota</taxon>
        <taxon>Cytophagia</taxon>
        <taxon>Cytophagales</taxon>
        <taxon>Fulvivirgaceae</taxon>
        <taxon>Fulvivirga</taxon>
    </lineage>
</organism>
<gene>
    <name evidence="13" type="primary">phhA</name>
    <name evidence="13" type="ORF">LDX50_01790</name>
</gene>
<dbReference type="Proteomes" id="UP001139409">
    <property type="component" value="Unassembled WGS sequence"/>
</dbReference>
<feature type="domain" description="Biopterin-dependent aromatic amino acid hydroxylase family profile" evidence="12">
    <location>
        <begin position="1"/>
        <end position="253"/>
    </location>
</feature>
<feature type="binding site" evidence="11">
    <location>
        <position position="119"/>
    </location>
    <ligand>
        <name>Fe cation</name>
        <dbReference type="ChEBI" id="CHEBI:24875"/>
    </ligand>
</feature>
<dbReference type="Pfam" id="PF00351">
    <property type="entry name" value="Biopterin_H"/>
    <property type="match status" value="1"/>
</dbReference>
<proteinExistence type="inferred from homology"/>
<sequence length="253" mass="29763">MRTIPTLKDGKQVHSNYTDEDKSVWKILFDRQRENLQRYASGEYLEGLETIGFNADEIPSFDKINKVLQATTGWEIIAVPGIVDDRLFFEYMSNRKFPATTWLRKMSELDYLEEPDMFHDVFAHVPLLTNVHFADFLYEMSRVSLDYINNPTAIELLSRIYWYTVEFGLIRENGQLKIYGAGILSSSGETTYSVSLDPMHFDFNAEHLLNSPYRKDVFQDRYFIIDSFENLYRSMHEIPEILKEKLDKTELFV</sequence>
<keyword evidence="14" id="KW-1185">Reference proteome</keyword>
<dbReference type="Gene3D" id="1.10.800.10">
    <property type="entry name" value="Aromatic amino acid hydroxylase"/>
    <property type="match status" value="1"/>
</dbReference>
<dbReference type="GO" id="GO:0005506">
    <property type="term" value="F:iron ion binding"/>
    <property type="evidence" value="ECO:0007669"/>
    <property type="project" value="InterPro"/>
</dbReference>
<evidence type="ECO:0000256" key="7">
    <source>
        <dbReference type="ARBA" id="ARBA00023004"/>
    </source>
</evidence>
<comment type="pathway">
    <text evidence="2">Amino-acid degradation; L-phenylalanine degradation; acetoacetate and fumarate from L-phenylalanine: step 1/6.</text>
</comment>
<dbReference type="EC" id="1.14.16.1" evidence="4"/>
<dbReference type="GO" id="GO:0004505">
    <property type="term" value="F:phenylalanine 4-monooxygenase activity"/>
    <property type="evidence" value="ECO:0007669"/>
    <property type="project" value="UniProtKB-EC"/>
</dbReference>
<evidence type="ECO:0000256" key="1">
    <source>
        <dbReference type="ARBA" id="ARBA00001954"/>
    </source>
</evidence>
<keyword evidence="8" id="KW-0503">Monooxygenase</keyword>
<comment type="cofactor">
    <cofactor evidence="1 11">
        <name>Fe(2+)</name>
        <dbReference type="ChEBI" id="CHEBI:29033"/>
    </cofactor>
</comment>
<feature type="binding site" evidence="11">
    <location>
        <position position="124"/>
    </location>
    <ligand>
        <name>Fe cation</name>
        <dbReference type="ChEBI" id="CHEBI:24875"/>
    </ligand>
</feature>
<evidence type="ECO:0000256" key="9">
    <source>
        <dbReference type="ARBA" id="ARBA00023232"/>
    </source>
</evidence>
<dbReference type="PROSITE" id="PS51410">
    <property type="entry name" value="BH4_AAA_HYDROXYL_2"/>
    <property type="match status" value="1"/>
</dbReference>